<dbReference type="Proteomes" id="UP001177003">
    <property type="component" value="Chromosome 4"/>
</dbReference>
<dbReference type="GO" id="GO:0045944">
    <property type="term" value="P:positive regulation of transcription by RNA polymerase II"/>
    <property type="evidence" value="ECO:0007669"/>
    <property type="project" value="InterPro"/>
</dbReference>
<evidence type="ECO:0000256" key="2">
    <source>
        <dbReference type="ARBA" id="ARBA00023015"/>
    </source>
</evidence>
<feature type="coiled-coil region" evidence="6">
    <location>
        <begin position="156"/>
        <end position="183"/>
    </location>
</feature>
<dbReference type="GO" id="GO:0005634">
    <property type="term" value="C:nucleus"/>
    <property type="evidence" value="ECO:0007669"/>
    <property type="project" value="UniProtKB-SubCell"/>
</dbReference>
<sequence>MGRKKLEMKRIEDKSSRLVTFSKRRVGLIKKARHLSVLCDVDVAVIVFSARGKLYESCTGSTSRMEHILSRYQKSCLEEEVKEEEKTFQGAGEDLCKRFQTCKELLQTVDRLVEEKNNNNHELPLIEITQLEEDLDAALEQTRSRKVKTQLMVEYISTLQEQEKKLGEDKEQLEKLIAASEEKQIKEEGLKV</sequence>
<dbReference type="PRINTS" id="PR00404">
    <property type="entry name" value="MADSDOMAIN"/>
</dbReference>
<evidence type="ECO:0000313" key="9">
    <source>
        <dbReference type="Proteomes" id="UP001177003"/>
    </source>
</evidence>
<protein>
    <recommendedName>
        <fullName evidence="7">MADS-box domain-containing protein</fullName>
    </recommendedName>
</protein>
<evidence type="ECO:0000256" key="5">
    <source>
        <dbReference type="ARBA" id="ARBA00023242"/>
    </source>
</evidence>
<dbReference type="InterPro" id="IPR002100">
    <property type="entry name" value="TF_MADSbox"/>
</dbReference>
<dbReference type="EMBL" id="OX465080">
    <property type="protein sequence ID" value="CAI9278176.1"/>
    <property type="molecule type" value="Genomic_DNA"/>
</dbReference>
<evidence type="ECO:0000256" key="3">
    <source>
        <dbReference type="ARBA" id="ARBA00023125"/>
    </source>
</evidence>
<feature type="domain" description="MADS-box" evidence="7">
    <location>
        <begin position="1"/>
        <end position="61"/>
    </location>
</feature>
<keyword evidence="9" id="KW-1185">Reference proteome</keyword>
<dbReference type="CDD" id="cd00265">
    <property type="entry name" value="MADS_MEF2_like"/>
    <property type="match status" value="1"/>
</dbReference>
<evidence type="ECO:0000259" key="7">
    <source>
        <dbReference type="PROSITE" id="PS50066"/>
    </source>
</evidence>
<name>A0AA35YQC8_LACSI</name>
<dbReference type="InterPro" id="IPR050142">
    <property type="entry name" value="MADS-box/MEF2_TF"/>
</dbReference>
<organism evidence="8 9">
    <name type="scientific">Lactuca saligna</name>
    <name type="common">Willowleaf lettuce</name>
    <dbReference type="NCBI Taxonomy" id="75948"/>
    <lineage>
        <taxon>Eukaryota</taxon>
        <taxon>Viridiplantae</taxon>
        <taxon>Streptophyta</taxon>
        <taxon>Embryophyta</taxon>
        <taxon>Tracheophyta</taxon>
        <taxon>Spermatophyta</taxon>
        <taxon>Magnoliopsida</taxon>
        <taxon>eudicotyledons</taxon>
        <taxon>Gunneridae</taxon>
        <taxon>Pentapetalae</taxon>
        <taxon>asterids</taxon>
        <taxon>campanulids</taxon>
        <taxon>Asterales</taxon>
        <taxon>Asteraceae</taxon>
        <taxon>Cichorioideae</taxon>
        <taxon>Cichorieae</taxon>
        <taxon>Lactucinae</taxon>
        <taxon>Lactuca</taxon>
    </lineage>
</organism>
<dbReference type="PROSITE" id="PS50066">
    <property type="entry name" value="MADS_BOX_2"/>
    <property type="match status" value="1"/>
</dbReference>
<keyword evidence="6" id="KW-0175">Coiled coil</keyword>
<dbReference type="GO" id="GO:0000977">
    <property type="term" value="F:RNA polymerase II transcription regulatory region sequence-specific DNA binding"/>
    <property type="evidence" value="ECO:0007669"/>
    <property type="project" value="InterPro"/>
</dbReference>
<dbReference type="AlphaFoldDB" id="A0AA35YQC8"/>
<dbReference type="PANTHER" id="PTHR48019">
    <property type="entry name" value="SERUM RESPONSE FACTOR HOMOLOG"/>
    <property type="match status" value="1"/>
</dbReference>
<reference evidence="8" key="1">
    <citation type="submission" date="2023-04" db="EMBL/GenBank/DDBJ databases">
        <authorList>
            <person name="Vijverberg K."/>
            <person name="Xiong W."/>
            <person name="Schranz E."/>
        </authorList>
    </citation>
    <scope>NUCLEOTIDE SEQUENCE</scope>
</reference>
<dbReference type="Pfam" id="PF00319">
    <property type="entry name" value="SRF-TF"/>
    <property type="match status" value="1"/>
</dbReference>
<dbReference type="SMART" id="SM00432">
    <property type="entry name" value="MADS"/>
    <property type="match status" value="1"/>
</dbReference>
<gene>
    <name evidence="8" type="ORF">LSALG_LOCUS18061</name>
</gene>
<accession>A0AA35YQC8</accession>
<dbReference type="InterPro" id="IPR033896">
    <property type="entry name" value="MEF2-like_N"/>
</dbReference>
<dbReference type="Gene3D" id="3.40.1810.10">
    <property type="entry name" value="Transcription factor, MADS-box"/>
    <property type="match status" value="1"/>
</dbReference>
<evidence type="ECO:0000256" key="1">
    <source>
        <dbReference type="ARBA" id="ARBA00004123"/>
    </source>
</evidence>
<keyword evidence="2" id="KW-0805">Transcription regulation</keyword>
<dbReference type="InterPro" id="IPR036879">
    <property type="entry name" value="TF_MADSbox_sf"/>
</dbReference>
<evidence type="ECO:0000256" key="6">
    <source>
        <dbReference type="SAM" id="Coils"/>
    </source>
</evidence>
<dbReference type="SUPFAM" id="SSF55455">
    <property type="entry name" value="SRF-like"/>
    <property type="match status" value="1"/>
</dbReference>
<comment type="subcellular location">
    <subcellularLocation>
        <location evidence="1">Nucleus</location>
    </subcellularLocation>
</comment>
<keyword evidence="4" id="KW-0804">Transcription</keyword>
<evidence type="ECO:0000313" key="8">
    <source>
        <dbReference type="EMBL" id="CAI9278176.1"/>
    </source>
</evidence>
<evidence type="ECO:0000256" key="4">
    <source>
        <dbReference type="ARBA" id="ARBA00023163"/>
    </source>
</evidence>
<keyword evidence="5" id="KW-0539">Nucleus</keyword>
<dbReference type="GO" id="GO:0046983">
    <property type="term" value="F:protein dimerization activity"/>
    <property type="evidence" value="ECO:0007669"/>
    <property type="project" value="InterPro"/>
</dbReference>
<proteinExistence type="predicted"/>
<keyword evidence="3" id="KW-0238">DNA-binding</keyword>